<feature type="region of interest" description="Disordered" evidence="1">
    <location>
        <begin position="234"/>
        <end position="256"/>
    </location>
</feature>
<dbReference type="Proteomes" id="UP000325081">
    <property type="component" value="Unassembled WGS sequence"/>
</dbReference>
<reference evidence="3" key="1">
    <citation type="journal article" date="2019" name="Curr. Biol.">
        <title>Genome Sequence of Striga asiatica Provides Insight into the Evolution of Plant Parasitism.</title>
        <authorList>
            <person name="Yoshida S."/>
            <person name="Kim S."/>
            <person name="Wafula E.K."/>
            <person name="Tanskanen J."/>
            <person name="Kim Y.M."/>
            <person name="Honaas L."/>
            <person name="Yang Z."/>
            <person name="Spallek T."/>
            <person name="Conn C.E."/>
            <person name="Ichihashi Y."/>
            <person name="Cheong K."/>
            <person name="Cui S."/>
            <person name="Der J.P."/>
            <person name="Gundlach H."/>
            <person name="Jiao Y."/>
            <person name="Hori C."/>
            <person name="Ishida J.K."/>
            <person name="Kasahara H."/>
            <person name="Kiba T."/>
            <person name="Kim M.S."/>
            <person name="Koo N."/>
            <person name="Laohavisit A."/>
            <person name="Lee Y.H."/>
            <person name="Lumba S."/>
            <person name="McCourt P."/>
            <person name="Mortimer J.C."/>
            <person name="Mutuku J.M."/>
            <person name="Nomura T."/>
            <person name="Sasaki-Sekimoto Y."/>
            <person name="Seto Y."/>
            <person name="Wang Y."/>
            <person name="Wakatake T."/>
            <person name="Sakakibara H."/>
            <person name="Demura T."/>
            <person name="Yamaguchi S."/>
            <person name="Yoneyama K."/>
            <person name="Manabe R.I."/>
            <person name="Nelson D.C."/>
            <person name="Schulman A.H."/>
            <person name="Timko M.P."/>
            <person name="dePamphilis C.W."/>
            <person name="Choi D."/>
            <person name="Shirasu K."/>
        </authorList>
    </citation>
    <scope>NUCLEOTIDE SEQUENCE [LARGE SCALE GENOMIC DNA]</scope>
    <source>
        <strain evidence="3">cv. UVA1</strain>
    </source>
</reference>
<feature type="region of interest" description="Disordered" evidence="1">
    <location>
        <begin position="317"/>
        <end position="364"/>
    </location>
</feature>
<organism evidence="2 3">
    <name type="scientific">Striga asiatica</name>
    <name type="common">Asiatic witchweed</name>
    <name type="synonym">Buchnera asiatica</name>
    <dbReference type="NCBI Taxonomy" id="4170"/>
    <lineage>
        <taxon>Eukaryota</taxon>
        <taxon>Viridiplantae</taxon>
        <taxon>Streptophyta</taxon>
        <taxon>Embryophyta</taxon>
        <taxon>Tracheophyta</taxon>
        <taxon>Spermatophyta</taxon>
        <taxon>Magnoliopsida</taxon>
        <taxon>eudicotyledons</taxon>
        <taxon>Gunneridae</taxon>
        <taxon>Pentapetalae</taxon>
        <taxon>asterids</taxon>
        <taxon>lamiids</taxon>
        <taxon>Lamiales</taxon>
        <taxon>Orobanchaceae</taxon>
        <taxon>Buchnereae</taxon>
        <taxon>Striga</taxon>
    </lineage>
</organism>
<dbReference type="AlphaFoldDB" id="A0A5A7QH31"/>
<evidence type="ECO:0000313" key="3">
    <source>
        <dbReference type="Proteomes" id="UP000325081"/>
    </source>
</evidence>
<evidence type="ECO:0000256" key="1">
    <source>
        <dbReference type="SAM" id="MobiDB-lite"/>
    </source>
</evidence>
<proteinExistence type="predicted"/>
<feature type="compositionally biased region" description="Basic and acidic residues" evidence="1">
    <location>
        <begin position="338"/>
        <end position="361"/>
    </location>
</feature>
<sequence length="417" mass="46761">MVLRVYVAVQQLVVVHVSMHEVLPRVEDHHGHEELAGEPNSSHLRPSSCAACNYQASPVVRTILNTPSKRLSAPRSPAARPTNSSPTSLCNFRTIRGFASGQKSEIFEYEKTNKKEIERQTLELNEEGGIKSSSRRVNQYLRYAGIFIPTFGADLDTVRPFNHRLQPRIYSGLQRSYPLDTEVTHSRNSYLTCTNFTTVQPNKPRCRPIEPPTPHTPWQPDSELTLRQYGHQLGALPAPTKLPRPGRRRPDSVTQPAAKLAFSPADELQIAGADLRPTLRIADLAKSLARSPVYPRKSPNAELDELATSSNVELATPSDAELHPPNSLPCRTPNSHHRLADFLPHHSRDAGPPDATRRRNWEATPSNAELVATVLRSHFRDRPHRRHRARILKSSSRTDCDPTAQLRTNQDADLKSR</sequence>
<keyword evidence="3" id="KW-1185">Reference proteome</keyword>
<protein>
    <submittedName>
        <fullName evidence="2">FAR1-related sequence 1</fullName>
    </submittedName>
</protein>
<accession>A0A5A7QH31</accession>
<dbReference type="EMBL" id="BKCP01007059">
    <property type="protein sequence ID" value="GER44623.1"/>
    <property type="molecule type" value="Genomic_DNA"/>
</dbReference>
<name>A0A5A7QH31_STRAF</name>
<feature type="region of interest" description="Disordered" evidence="1">
    <location>
        <begin position="379"/>
        <end position="417"/>
    </location>
</feature>
<comment type="caution">
    <text evidence="2">The sequence shown here is derived from an EMBL/GenBank/DDBJ whole genome shotgun (WGS) entry which is preliminary data.</text>
</comment>
<gene>
    <name evidence="2" type="ORF">STAS_21521</name>
</gene>
<feature type="compositionally biased region" description="Basic residues" evidence="1">
    <location>
        <begin position="379"/>
        <end position="391"/>
    </location>
</feature>
<evidence type="ECO:0000313" key="2">
    <source>
        <dbReference type="EMBL" id="GER44623.1"/>
    </source>
</evidence>
<feature type="region of interest" description="Disordered" evidence="1">
    <location>
        <begin position="66"/>
        <end position="86"/>
    </location>
</feature>